<comment type="caution">
    <text evidence="2">The sequence shown here is derived from an EMBL/GenBank/DDBJ whole genome shotgun (WGS) entry which is preliminary data.</text>
</comment>
<dbReference type="AlphaFoldDB" id="A0A9P5YMY3"/>
<feature type="compositionally biased region" description="Polar residues" evidence="1">
    <location>
        <begin position="1"/>
        <end position="12"/>
    </location>
</feature>
<accession>A0A9P5YMY3</accession>
<evidence type="ECO:0000313" key="3">
    <source>
        <dbReference type="Proteomes" id="UP000807469"/>
    </source>
</evidence>
<organism evidence="2 3">
    <name type="scientific">Pholiota conissans</name>
    <dbReference type="NCBI Taxonomy" id="109636"/>
    <lineage>
        <taxon>Eukaryota</taxon>
        <taxon>Fungi</taxon>
        <taxon>Dikarya</taxon>
        <taxon>Basidiomycota</taxon>
        <taxon>Agaricomycotina</taxon>
        <taxon>Agaricomycetes</taxon>
        <taxon>Agaricomycetidae</taxon>
        <taxon>Agaricales</taxon>
        <taxon>Agaricineae</taxon>
        <taxon>Strophariaceae</taxon>
        <taxon>Pholiota</taxon>
    </lineage>
</organism>
<protein>
    <submittedName>
        <fullName evidence="2">Uncharacterized protein</fullName>
    </submittedName>
</protein>
<dbReference type="EMBL" id="MU155945">
    <property type="protein sequence ID" value="KAF9470540.1"/>
    <property type="molecule type" value="Genomic_DNA"/>
</dbReference>
<evidence type="ECO:0000256" key="1">
    <source>
        <dbReference type="SAM" id="MobiDB-lite"/>
    </source>
</evidence>
<reference evidence="2" key="1">
    <citation type="submission" date="2020-11" db="EMBL/GenBank/DDBJ databases">
        <authorList>
            <consortium name="DOE Joint Genome Institute"/>
            <person name="Ahrendt S."/>
            <person name="Riley R."/>
            <person name="Andreopoulos W."/>
            <person name="Labutti K."/>
            <person name="Pangilinan J."/>
            <person name="Ruiz-Duenas F.J."/>
            <person name="Barrasa J.M."/>
            <person name="Sanchez-Garcia M."/>
            <person name="Camarero S."/>
            <person name="Miyauchi S."/>
            <person name="Serrano A."/>
            <person name="Linde D."/>
            <person name="Babiker R."/>
            <person name="Drula E."/>
            <person name="Ayuso-Fernandez I."/>
            <person name="Pacheco R."/>
            <person name="Padilla G."/>
            <person name="Ferreira P."/>
            <person name="Barriuso J."/>
            <person name="Kellner H."/>
            <person name="Castanera R."/>
            <person name="Alfaro M."/>
            <person name="Ramirez L."/>
            <person name="Pisabarro A.G."/>
            <person name="Kuo A."/>
            <person name="Tritt A."/>
            <person name="Lipzen A."/>
            <person name="He G."/>
            <person name="Yan M."/>
            <person name="Ng V."/>
            <person name="Cullen D."/>
            <person name="Martin F."/>
            <person name="Rosso M.-N."/>
            <person name="Henrissat B."/>
            <person name="Hibbett D."/>
            <person name="Martinez A.T."/>
            <person name="Grigoriev I.V."/>
        </authorList>
    </citation>
    <scope>NUCLEOTIDE SEQUENCE</scope>
    <source>
        <strain evidence="2">CIRM-BRFM 674</strain>
    </source>
</reference>
<evidence type="ECO:0000313" key="2">
    <source>
        <dbReference type="EMBL" id="KAF9470540.1"/>
    </source>
</evidence>
<sequence length="93" mass="10490">MADSKSITTSSIAELGMGSEEGKTSELEQVSQVSVPTLRGRSYTDSEEVRMGERRYCRIQELELDKALESAHRIAGFLDSVRTPPFTQYFIQR</sequence>
<gene>
    <name evidence="2" type="ORF">BDN70DRAFT_687219</name>
</gene>
<keyword evidence="3" id="KW-1185">Reference proteome</keyword>
<feature type="region of interest" description="Disordered" evidence="1">
    <location>
        <begin position="1"/>
        <end position="46"/>
    </location>
</feature>
<dbReference type="Proteomes" id="UP000807469">
    <property type="component" value="Unassembled WGS sequence"/>
</dbReference>
<proteinExistence type="predicted"/>
<name>A0A9P5YMY3_9AGAR</name>